<keyword evidence="2" id="KW-1185">Reference proteome</keyword>
<reference evidence="1 2" key="1">
    <citation type="submission" date="2020-09" db="EMBL/GenBank/DDBJ databases">
        <title>Complete genomes of bradyrhizobia occurring on native shrubby legumes in Australia.</title>
        <authorList>
            <person name="Lafay B."/>
        </authorList>
    </citation>
    <scope>NUCLEOTIDE SEQUENCE [LARGE SCALE GENOMIC DNA]</scope>
    <source>
        <strain evidence="1 2">BDV5040</strain>
    </source>
</reference>
<dbReference type="SUPFAM" id="SSF109854">
    <property type="entry name" value="DinB/YfiT-like putative metalloenzymes"/>
    <property type="match status" value="1"/>
</dbReference>
<evidence type="ECO:0000313" key="2">
    <source>
        <dbReference type="Proteomes" id="UP000594621"/>
    </source>
</evidence>
<protein>
    <submittedName>
        <fullName evidence="1">DUF1993 domain-containing protein</fullName>
    </submittedName>
</protein>
<dbReference type="KEGG" id="bcou:IC761_32335"/>
<dbReference type="Proteomes" id="UP000594621">
    <property type="component" value="Chromosome"/>
</dbReference>
<dbReference type="InterPro" id="IPR018531">
    <property type="entry name" value="DUF1993"/>
</dbReference>
<dbReference type="AlphaFoldDB" id="A0A7S9D4N9"/>
<evidence type="ECO:0000313" key="1">
    <source>
        <dbReference type="EMBL" id="QPF91101.1"/>
    </source>
</evidence>
<name>A0A7S9D4N9_9BRAD</name>
<dbReference type="Pfam" id="PF09351">
    <property type="entry name" value="DUF1993"/>
    <property type="match status" value="1"/>
</dbReference>
<dbReference type="EMBL" id="CP061379">
    <property type="protein sequence ID" value="QPF91101.1"/>
    <property type="molecule type" value="Genomic_DNA"/>
</dbReference>
<gene>
    <name evidence="1" type="ORF">IC761_32335</name>
</gene>
<dbReference type="InterPro" id="IPR034660">
    <property type="entry name" value="DinB/YfiT-like"/>
</dbReference>
<dbReference type="RefSeq" id="WP_195800676.1">
    <property type="nucleotide sequence ID" value="NZ_CP061379.1"/>
</dbReference>
<sequence>MSLSMYDAAVPGMVRSLKNLDAILDKAVAYSERKKVDPTVLVGSRLAIDMLPFSTQIHRATETARGGAARLAQVEIPSFPDEDKTVADLKNRLARTIAFLESVPTEKFTGAEDRTVTQKLAGKDMTFPAKQYLFGFLIPNFYFHVTTAYAILRHNGVEIGKIDFLRGI</sequence>
<proteinExistence type="predicted"/>
<organism evidence="1 2">
    <name type="scientific">Bradyrhizobium commune</name>
    <dbReference type="NCBI Taxonomy" id="83627"/>
    <lineage>
        <taxon>Bacteria</taxon>
        <taxon>Pseudomonadati</taxon>
        <taxon>Pseudomonadota</taxon>
        <taxon>Alphaproteobacteria</taxon>
        <taxon>Hyphomicrobiales</taxon>
        <taxon>Nitrobacteraceae</taxon>
        <taxon>Bradyrhizobium</taxon>
    </lineage>
</organism>
<dbReference type="PANTHER" id="PTHR36922:SF1">
    <property type="entry name" value="DUF1993 DOMAIN-CONTAINING PROTEIN"/>
    <property type="match status" value="1"/>
</dbReference>
<dbReference type="PANTHER" id="PTHR36922">
    <property type="entry name" value="BLL2446 PROTEIN"/>
    <property type="match status" value="1"/>
</dbReference>
<accession>A0A7S9D4N9</accession>
<dbReference type="Gene3D" id="1.20.120.450">
    <property type="entry name" value="dinb family like domain"/>
    <property type="match status" value="1"/>
</dbReference>